<keyword evidence="1" id="KW-0802">TPR repeat</keyword>
<dbReference type="Proteomes" id="UP000198771">
    <property type="component" value="Unassembled WGS sequence"/>
</dbReference>
<dbReference type="OrthoDB" id="5469953at2"/>
<sequence length="238" mass="27884">MILGVYSKKTEMSGGFGGTRMSSSTRTYWFVRRVDDDTYEVQPLNQQHVPSGIVSRISKKTFMLEYAPELDYYERKTLPVLKSLQRKLDQGEKLFELKQLDAAESEFVKALHIDEQNSQASLRLGDIYCQTKDHQRLKKALARILNLDNVFIETERHRFNEFGTNLRKGGFLDESLAYYDKALSLNDHDEHLHFNVARVFYDLKDYGKCIDHLQRALALNQDFEEAKDFLEYCRKFNT</sequence>
<dbReference type="STRING" id="617002.SAMN05660653_00267"/>
<dbReference type="InterPro" id="IPR019734">
    <property type="entry name" value="TPR_rpt"/>
</dbReference>
<protein>
    <submittedName>
        <fullName evidence="2">Uncharacterized protein</fullName>
    </submittedName>
</protein>
<dbReference type="RefSeq" id="WP_092116425.1">
    <property type="nucleotide sequence ID" value="NZ_FMXO01000001.1"/>
</dbReference>
<gene>
    <name evidence="2" type="ORF">SAMN05660653_00267</name>
</gene>
<name>A0A1G6A9U2_9BACT</name>
<reference evidence="2 3" key="1">
    <citation type="submission" date="2016-10" db="EMBL/GenBank/DDBJ databases">
        <authorList>
            <person name="de Groot N.N."/>
        </authorList>
    </citation>
    <scope>NUCLEOTIDE SEQUENCE [LARGE SCALE GENOMIC DNA]</scope>
    <source>
        <strain evidence="2 3">ASO4-2</strain>
    </source>
</reference>
<dbReference type="PROSITE" id="PS50005">
    <property type="entry name" value="TPR"/>
    <property type="match status" value="1"/>
</dbReference>
<feature type="repeat" description="TPR" evidence="1">
    <location>
        <begin position="190"/>
        <end position="223"/>
    </location>
</feature>
<dbReference type="SUPFAM" id="SSF48452">
    <property type="entry name" value="TPR-like"/>
    <property type="match status" value="1"/>
</dbReference>
<dbReference type="Gene3D" id="1.25.40.10">
    <property type="entry name" value="Tetratricopeptide repeat domain"/>
    <property type="match status" value="2"/>
</dbReference>
<dbReference type="AlphaFoldDB" id="A0A1G6A9U2"/>
<evidence type="ECO:0000313" key="3">
    <source>
        <dbReference type="Proteomes" id="UP000198771"/>
    </source>
</evidence>
<dbReference type="SMART" id="SM00028">
    <property type="entry name" value="TPR"/>
    <property type="match status" value="4"/>
</dbReference>
<proteinExistence type="predicted"/>
<evidence type="ECO:0000313" key="2">
    <source>
        <dbReference type="EMBL" id="SDB05152.1"/>
    </source>
</evidence>
<dbReference type="Pfam" id="PF13181">
    <property type="entry name" value="TPR_8"/>
    <property type="match status" value="1"/>
</dbReference>
<accession>A0A1G6A9U2</accession>
<organism evidence="2 3">
    <name type="scientific">Desulfonatronum thiosulfatophilum</name>
    <dbReference type="NCBI Taxonomy" id="617002"/>
    <lineage>
        <taxon>Bacteria</taxon>
        <taxon>Pseudomonadati</taxon>
        <taxon>Thermodesulfobacteriota</taxon>
        <taxon>Desulfovibrionia</taxon>
        <taxon>Desulfovibrionales</taxon>
        <taxon>Desulfonatronaceae</taxon>
        <taxon>Desulfonatronum</taxon>
    </lineage>
</organism>
<dbReference type="EMBL" id="FMXO01000001">
    <property type="protein sequence ID" value="SDB05152.1"/>
    <property type="molecule type" value="Genomic_DNA"/>
</dbReference>
<evidence type="ECO:0000256" key="1">
    <source>
        <dbReference type="PROSITE-ProRule" id="PRU00339"/>
    </source>
</evidence>
<dbReference type="InterPro" id="IPR011990">
    <property type="entry name" value="TPR-like_helical_dom_sf"/>
</dbReference>
<keyword evidence="3" id="KW-1185">Reference proteome</keyword>